<evidence type="ECO:0000256" key="6">
    <source>
        <dbReference type="SAM" id="MobiDB-lite"/>
    </source>
</evidence>
<name>A0ABN2EDC3_9ACTN</name>
<dbReference type="RefSeq" id="WP_344240626.1">
    <property type="nucleotide sequence ID" value="NZ_BAAAPH010000032.1"/>
</dbReference>
<dbReference type="EMBL" id="BAAAPH010000032">
    <property type="protein sequence ID" value="GAA1603240.1"/>
    <property type="molecule type" value="Genomic_DNA"/>
</dbReference>
<feature type="transmembrane region" description="Helical" evidence="7">
    <location>
        <begin position="157"/>
        <end position="185"/>
    </location>
</feature>
<feature type="transmembrane region" description="Helical" evidence="7">
    <location>
        <begin position="42"/>
        <end position="63"/>
    </location>
</feature>
<dbReference type="PANTHER" id="PTHR23513:SF6">
    <property type="entry name" value="MAJOR FACILITATOR SUPERFAMILY ASSOCIATED DOMAIN-CONTAINING PROTEIN"/>
    <property type="match status" value="1"/>
</dbReference>
<evidence type="ECO:0000256" key="4">
    <source>
        <dbReference type="ARBA" id="ARBA00022989"/>
    </source>
</evidence>
<evidence type="ECO:0000313" key="8">
    <source>
        <dbReference type="EMBL" id="GAA1603240.1"/>
    </source>
</evidence>
<dbReference type="InterPro" id="IPR011701">
    <property type="entry name" value="MFS"/>
</dbReference>
<evidence type="ECO:0000256" key="7">
    <source>
        <dbReference type="SAM" id="Phobius"/>
    </source>
</evidence>
<evidence type="ECO:0000256" key="1">
    <source>
        <dbReference type="ARBA" id="ARBA00004651"/>
    </source>
</evidence>
<dbReference type="Pfam" id="PF07690">
    <property type="entry name" value="MFS_1"/>
    <property type="match status" value="1"/>
</dbReference>
<comment type="caution">
    <text evidence="8">The sequence shown here is derived from an EMBL/GenBank/DDBJ whole genome shotgun (WGS) entry which is preliminary data.</text>
</comment>
<proteinExistence type="predicted"/>
<keyword evidence="5 7" id="KW-0472">Membrane</keyword>
<evidence type="ECO:0000256" key="2">
    <source>
        <dbReference type="ARBA" id="ARBA00022475"/>
    </source>
</evidence>
<feature type="transmembrane region" description="Helical" evidence="7">
    <location>
        <begin position="12"/>
        <end position="36"/>
    </location>
</feature>
<protein>
    <recommendedName>
        <fullName evidence="10">MFS transporter</fullName>
    </recommendedName>
</protein>
<dbReference type="InterPro" id="IPR036259">
    <property type="entry name" value="MFS_trans_sf"/>
</dbReference>
<evidence type="ECO:0000256" key="5">
    <source>
        <dbReference type="ARBA" id="ARBA00023136"/>
    </source>
</evidence>
<sequence>MVRVFRHRAFALLFTGNLAATFAGWMLGIALSVHVFALTGSATAAGGLLIANSLPAALLGSVAGVAGDRIDRRRLLRGISVIRVFVVAILWSAAGPDSLWVLYAVTVLQATAQQFFTPAEQATIADVVPTADLIAANAANSAGTNATRMAAPTLGGLLIGLLGFTMTVTVVVGCLGLAAALVAFLPPDDADRTHSSASPGDPGSTSTPSRTGWPAYANYGRVSRQEQFLCCRR</sequence>
<evidence type="ECO:0000256" key="3">
    <source>
        <dbReference type="ARBA" id="ARBA00022692"/>
    </source>
</evidence>
<gene>
    <name evidence="8" type="ORF">GCM10009804_69590</name>
</gene>
<comment type="subcellular location">
    <subcellularLocation>
        <location evidence="1">Cell membrane</location>
        <topology evidence="1">Multi-pass membrane protein</topology>
    </subcellularLocation>
</comment>
<evidence type="ECO:0000313" key="9">
    <source>
        <dbReference type="Proteomes" id="UP001501705"/>
    </source>
</evidence>
<keyword evidence="3 7" id="KW-0812">Transmembrane</keyword>
<organism evidence="8 9">
    <name type="scientific">Kribbella hippodromi</name>
    <dbReference type="NCBI Taxonomy" id="434347"/>
    <lineage>
        <taxon>Bacteria</taxon>
        <taxon>Bacillati</taxon>
        <taxon>Actinomycetota</taxon>
        <taxon>Actinomycetes</taxon>
        <taxon>Propionibacteriales</taxon>
        <taxon>Kribbellaceae</taxon>
        <taxon>Kribbella</taxon>
    </lineage>
</organism>
<keyword evidence="2" id="KW-1003">Cell membrane</keyword>
<dbReference type="Gene3D" id="1.20.1250.20">
    <property type="entry name" value="MFS general substrate transporter like domains"/>
    <property type="match status" value="1"/>
</dbReference>
<dbReference type="PANTHER" id="PTHR23513">
    <property type="entry name" value="INTEGRAL MEMBRANE EFFLUX PROTEIN-RELATED"/>
    <property type="match status" value="1"/>
</dbReference>
<feature type="region of interest" description="Disordered" evidence="6">
    <location>
        <begin position="191"/>
        <end position="212"/>
    </location>
</feature>
<keyword evidence="4 7" id="KW-1133">Transmembrane helix</keyword>
<reference evidence="8 9" key="1">
    <citation type="journal article" date="2019" name="Int. J. Syst. Evol. Microbiol.">
        <title>The Global Catalogue of Microorganisms (GCM) 10K type strain sequencing project: providing services to taxonomists for standard genome sequencing and annotation.</title>
        <authorList>
            <consortium name="The Broad Institute Genomics Platform"/>
            <consortium name="The Broad Institute Genome Sequencing Center for Infectious Disease"/>
            <person name="Wu L."/>
            <person name="Ma J."/>
        </authorList>
    </citation>
    <scope>NUCLEOTIDE SEQUENCE [LARGE SCALE GENOMIC DNA]</scope>
    <source>
        <strain evidence="8 9">JCM 15572</strain>
    </source>
</reference>
<dbReference type="Proteomes" id="UP001501705">
    <property type="component" value="Unassembled WGS sequence"/>
</dbReference>
<evidence type="ECO:0008006" key="10">
    <source>
        <dbReference type="Google" id="ProtNLM"/>
    </source>
</evidence>
<feature type="transmembrane region" description="Helical" evidence="7">
    <location>
        <begin position="75"/>
        <end position="94"/>
    </location>
</feature>
<feature type="compositionally biased region" description="Low complexity" evidence="6">
    <location>
        <begin position="195"/>
        <end position="212"/>
    </location>
</feature>
<dbReference type="SUPFAM" id="SSF103473">
    <property type="entry name" value="MFS general substrate transporter"/>
    <property type="match status" value="1"/>
</dbReference>
<accession>A0ABN2EDC3</accession>
<keyword evidence="9" id="KW-1185">Reference proteome</keyword>